<keyword evidence="3" id="KW-1185">Reference proteome</keyword>
<accession>A0ABD1PU30</accession>
<proteinExistence type="predicted"/>
<evidence type="ECO:0000313" key="3">
    <source>
        <dbReference type="Proteomes" id="UP001604336"/>
    </source>
</evidence>
<feature type="compositionally biased region" description="Low complexity" evidence="1">
    <location>
        <begin position="27"/>
        <end position="39"/>
    </location>
</feature>
<comment type="caution">
    <text evidence="2">The sequence shown here is derived from an EMBL/GenBank/DDBJ whole genome shotgun (WGS) entry which is preliminary data.</text>
</comment>
<dbReference type="AlphaFoldDB" id="A0ABD1PU30"/>
<protein>
    <submittedName>
        <fullName evidence="2">Uncharacterized protein</fullName>
    </submittedName>
</protein>
<feature type="compositionally biased region" description="Polar residues" evidence="1">
    <location>
        <begin position="51"/>
        <end position="64"/>
    </location>
</feature>
<dbReference type="EMBL" id="JBFOLK010000013">
    <property type="protein sequence ID" value="KAL2466464.1"/>
    <property type="molecule type" value="Genomic_DNA"/>
</dbReference>
<feature type="region of interest" description="Disordered" evidence="1">
    <location>
        <begin position="23"/>
        <end position="64"/>
    </location>
</feature>
<gene>
    <name evidence="2" type="ORF">Adt_42315</name>
</gene>
<name>A0ABD1PU30_9LAMI</name>
<reference evidence="3" key="1">
    <citation type="submission" date="2024-07" db="EMBL/GenBank/DDBJ databases">
        <title>Two chromosome-level genome assemblies of Korean endemic species Abeliophyllum distichum and Forsythia ovata (Oleaceae).</title>
        <authorList>
            <person name="Jang H."/>
        </authorList>
    </citation>
    <scope>NUCLEOTIDE SEQUENCE [LARGE SCALE GENOMIC DNA]</scope>
</reference>
<evidence type="ECO:0000256" key="1">
    <source>
        <dbReference type="SAM" id="MobiDB-lite"/>
    </source>
</evidence>
<organism evidence="2 3">
    <name type="scientific">Abeliophyllum distichum</name>
    <dbReference type="NCBI Taxonomy" id="126358"/>
    <lineage>
        <taxon>Eukaryota</taxon>
        <taxon>Viridiplantae</taxon>
        <taxon>Streptophyta</taxon>
        <taxon>Embryophyta</taxon>
        <taxon>Tracheophyta</taxon>
        <taxon>Spermatophyta</taxon>
        <taxon>Magnoliopsida</taxon>
        <taxon>eudicotyledons</taxon>
        <taxon>Gunneridae</taxon>
        <taxon>Pentapetalae</taxon>
        <taxon>asterids</taxon>
        <taxon>lamiids</taxon>
        <taxon>Lamiales</taxon>
        <taxon>Oleaceae</taxon>
        <taxon>Forsythieae</taxon>
        <taxon>Abeliophyllum</taxon>
    </lineage>
</organism>
<evidence type="ECO:0000313" key="2">
    <source>
        <dbReference type="EMBL" id="KAL2466464.1"/>
    </source>
</evidence>
<sequence length="118" mass="12851">MVLLQSIQPTPLLSAPTAVAVSPPYPIQGSSPSSSQTNSHPDKEKEKAHSSGMSTSQETLVARPSHTTTFFNHMECINIGSHHKEFDPTMSEIFMLLSAVASARVYKFWSSTWKMAAG</sequence>
<dbReference type="Proteomes" id="UP001604336">
    <property type="component" value="Unassembled WGS sequence"/>
</dbReference>
<feature type="compositionally biased region" description="Basic and acidic residues" evidence="1">
    <location>
        <begin position="40"/>
        <end position="49"/>
    </location>
</feature>